<proteinExistence type="predicted"/>
<sequence>MDRARCVRCDTHARHRFVSVMAANNETGVVQPIGVLTDVVAASLRRQSYTWTPRRLLVVYPSI</sequence>
<accession>A0A2P9AL62</accession>
<keyword evidence="2" id="KW-1185">Reference proteome</keyword>
<dbReference type="Gene3D" id="3.40.640.10">
    <property type="entry name" value="Type I PLP-dependent aspartate aminotransferase-like (Major domain)"/>
    <property type="match status" value="1"/>
</dbReference>
<evidence type="ECO:0000313" key="2">
    <source>
        <dbReference type="Proteomes" id="UP000245698"/>
    </source>
</evidence>
<evidence type="ECO:0000313" key="1">
    <source>
        <dbReference type="EMBL" id="SJM31866.1"/>
    </source>
</evidence>
<dbReference type="EMBL" id="FUIG01000029">
    <property type="protein sequence ID" value="SJM31866.1"/>
    <property type="molecule type" value="Genomic_DNA"/>
</dbReference>
<protein>
    <submittedName>
        <fullName evidence="1">Uncharacterized protein</fullName>
    </submittedName>
</protein>
<organism evidence="1 2">
    <name type="scientific">Mesorhizobium delmotii</name>
    <dbReference type="NCBI Taxonomy" id="1631247"/>
    <lineage>
        <taxon>Bacteria</taxon>
        <taxon>Pseudomonadati</taxon>
        <taxon>Pseudomonadota</taxon>
        <taxon>Alphaproteobacteria</taxon>
        <taxon>Hyphomicrobiales</taxon>
        <taxon>Phyllobacteriaceae</taxon>
        <taxon>Mesorhizobium</taxon>
    </lineage>
</organism>
<dbReference type="AlphaFoldDB" id="A0A2P9AL62"/>
<name>A0A2P9AL62_9HYPH</name>
<dbReference type="InterPro" id="IPR015421">
    <property type="entry name" value="PyrdxlP-dep_Trfase_major"/>
</dbReference>
<reference evidence="2" key="1">
    <citation type="submission" date="2016-12" db="EMBL/GenBank/DDBJ databases">
        <authorList>
            <person name="Brunel B."/>
        </authorList>
    </citation>
    <scope>NUCLEOTIDE SEQUENCE [LARGE SCALE GENOMIC DNA]</scope>
</reference>
<dbReference type="Proteomes" id="UP000245698">
    <property type="component" value="Unassembled WGS sequence"/>
</dbReference>
<gene>
    <name evidence="1" type="ORF">BQ8482_220037</name>
</gene>